<dbReference type="CDD" id="cd00033">
    <property type="entry name" value="CCP"/>
    <property type="match status" value="1"/>
</dbReference>
<name>A0ABM1SFK6_LIMPO</name>
<organism evidence="5 6">
    <name type="scientific">Limulus polyphemus</name>
    <name type="common">Atlantic horseshoe crab</name>
    <dbReference type="NCBI Taxonomy" id="6850"/>
    <lineage>
        <taxon>Eukaryota</taxon>
        <taxon>Metazoa</taxon>
        <taxon>Ecdysozoa</taxon>
        <taxon>Arthropoda</taxon>
        <taxon>Chelicerata</taxon>
        <taxon>Merostomata</taxon>
        <taxon>Xiphosura</taxon>
        <taxon>Limulidae</taxon>
        <taxon>Limulus</taxon>
    </lineage>
</organism>
<evidence type="ECO:0000256" key="3">
    <source>
        <dbReference type="SAM" id="SignalP"/>
    </source>
</evidence>
<feature type="domain" description="Sushi" evidence="4">
    <location>
        <begin position="42"/>
        <end position="110"/>
    </location>
</feature>
<evidence type="ECO:0000313" key="5">
    <source>
        <dbReference type="Proteomes" id="UP000694941"/>
    </source>
</evidence>
<dbReference type="InterPro" id="IPR000436">
    <property type="entry name" value="Sushi_SCR_CCP_dom"/>
</dbReference>
<feature type="chain" id="PRO_5045430050" evidence="3">
    <location>
        <begin position="22"/>
        <end position="148"/>
    </location>
</feature>
<dbReference type="GeneID" id="111085901"/>
<accession>A0ABM1SFK6</accession>
<keyword evidence="1" id="KW-1015">Disulfide bond</keyword>
<gene>
    <name evidence="6" type="primary">LOC111085901</name>
</gene>
<evidence type="ECO:0000256" key="2">
    <source>
        <dbReference type="PROSITE-ProRule" id="PRU00302"/>
    </source>
</evidence>
<evidence type="ECO:0000313" key="6">
    <source>
        <dbReference type="RefSeq" id="XP_022242411.1"/>
    </source>
</evidence>
<feature type="signal peptide" evidence="3">
    <location>
        <begin position="1"/>
        <end position="21"/>
    </location>
</feature>
<protein>
    <submittedName>
        <fullName evidence="6">Locomotion-related protein Hikaru genki-like</fullName>
    </submittedName>
</protein>
<dbReference type="Proteomes" id="UP000694941">
    <property type="component" value="Unplaced"/>
</dbReference>
<dbReference type="SUPFAM" id="SSF57535">
    <property type="entry name" value="Complement control module/SCR domain"/>
    <property type="match status" value="1"/>
</dbReference>
<keyword evidence="5" id="KW-1185">Reference proteome</keyword>
<dbReference type="Gene3D" id="2.10.70.10">
    <property type="entry name" value="Complement Module, domain 1"/>
    <property type="match status" value="1"/>
</dbReference>
<keyword evidence="2" id="KW-0768">Sushi</keyword>
<evidence type="ECO:0000256" key="1">
    <source>
        <dbReference type="ARBA" id="ARBA00023157"/>
    </source>
</evidence>
<dbReference type="PROSITE" id="PS50923">
    <property type="entry name" value="SUSHI"/>
    <property type="match status" value="1"/>
</dbReference>
<dbReference type="RefSeq" id="XP_022242411.1">
    <property type="nucleotide sequence ID" value="XM_022386703.1"/>
</dbReference>
<proteinExistence type="predicted"/>
<reference evidence="6" key="1">
    <citation type="submission" date="2025-08" db="UniProtKB">
        <authorList>
            <consortium name="RefSeq"/>
        </authorList>
    </citation>
    <scope>IDENTIFICATION</scope>
    <source>
        <tissue evidence="6">Muscle</tissue>
    </source>
</reference>
<comment type="caution">
    <text evidence="2">Lacks conserved residue(s) required for the propagation of feature annotation.</text>
</comment>
<evidence type="ECO:0000259" key="4">
    <source>
        <dbReference type="PROSITE" id="PS50923"/>
    </source>
</evidence>
<dbReference type="InterPro" id="IPR035976">
    <property type="entry name" value="Sushi/SCR/CCP_sf"/>
</dbReference>
<sequence length="148" mass="16560">MYSLNKSFVSMICSLVITVFFTENHIMMTTSEGGDHFQPTFSPCSFKVTDVELVVSYEGKTLTIGREVSLPHESKLNFRCSKAGIYKFDGQTNVTCWNGQWSSTFPSCVATTMQRNFSERAPPTIIYNVVNGYSDVTENGEVVILPIE</sequence>
<keyword evidence="3" id="KW-0732">Signal</keyword>